<dbReference type="InterPro" id="IPR017441">
    <property type="entry name" value="Protein_kinase_ATP_BS"/>
</dbReference>
<keyword evidence="1" id="KW-0723">Serine/threonine-protein kinase</keyword>
<dbReference type="AlphaFoldDB" id="I3EGJ7"/>
<gene>
    <name evidence="8" type="ORF">NEQG_01788</name>
</gene>
<dbReference type="SUPFAM" id="SSF56112">
    <property type="entry name" value="Protein kinase-like (PK-like)"/>
    <property type="match status" value="1"/>
</dbReference>
<name>I3EGJ7_NEMP3</name>
<dbReference type="GO" id="GO:0033316">
    <property type="term" value="P:meiotic spindle assembly checkpoint signaling"/>
    <property type="evidence" value="ECO:0007669"/>
    <property type="project" value="TreeGrafter"/>
</dbReference>
<dbReference type="PROSITE" id="PS50011">
    <property type="entry name" value="PROTEIN_KINASE_DOM"/>
    <property type="match status" value="1"/>
</dbReference>
<dbReference type="Proteomes" id="UP000002872">
    <property type="component" value="Unassembled WGS sequence"/>
</dbReference>
<dbReference type="GO" id="GO:0004712">
    <property type="term" value="F:protein serine/threonine/tyrosine kinase activity"/>
    <property type="evidence" value="ECO:0007669"/>
    <property type="project" value="TreeGrafter"/>
</dbReference>
<feature type="domain" description="Protein kinase" evidence="7">
    <location>
        <begin position="433"/>
        <end position="705"/>
    </location>
</feature>
<keyword evidence="9" id="KW-1185">Reference proteome</keyword>
<dbReference type="PROSITE" id="PS00108">
    <property type="entry name" value="PROTEIN_KINASE_ST"/>
    <property type="match status" value="1"/>
</dbReference>
<dbReference type="FunFam" id="3.30.200.20:FF:000131">
    <property type="entry name" value="Dual specificity protein kinase TTK"/>
    <property type="match status" value="1"/>
</dbReference>
<feature type="binding site" evidence="6">
    <location>
        <position position="461"/>
    </location>
    <ligand>
        <name>ATP</name>
        <dbReference type="ChEBI" id="CHEBI:30616"/>
    </ligand>
</feature>
<dbReference type="PROSITE" id="PS00107">
    <property type="entry name" value="PROTEIN_KINASE_ATP"/>
    <property type="match status" value="1"/>
</dbReference>
<evidence type="ECO:0000256" key="2">
    <source>
        <dbReference type="ARBA" id="ARBA00022679"/>
    </source>
</evidence>
<dbReference type="GO" id="GO:0005634">
    <property type="term" value="C:nucleus"/>
    <property type="evidence" value="ECO:0007669"/>
    <property type="project" value="TreeGrafter"/>
</dbReference>
<dbReference type="GO" id="GO:0000776">
    <property type="term" value="C:kinetochore"/>
    <property type="evidence" value="ECO:0007669"/>
    <property type="project" value="TreeGrafter"/>
</dbReference>
<evidence type="ECO:0000256" key="4">
    <source>
        <dbReference type="ARBA" id="ARBA00022777"/>
    </source>
</evidence>
<reference evidence="8" key="1">
    <citation type="submission" date="2011-01" db="EMBL/GenBank/DDBJ databases">
        <title>The Genome Sequence of Nematocida parisii strain ERTm3.</title>
        <authorList>
            <consortium name="The Broad Institute Genome Sequencing Platform"/>
            <consortium name="The Broad Institute Genome Sequencing Center for Infectious Disease"/>
            <person name="Cuomo C."/>
            <person name="Troemel E."/>
            <person name="Young S.K."/>
            <person name="Zeng Q."/>
            <person name="Gargeya S."/>
            <person name="Fitzgerald M."/>
            <person name="Haas B."/>
            <person name="Abouelleil A."/>
            <person name="Alvarado L."/>
            <person name="Arachchi H.M."/>
            <person name="Berlin A."/>
            <person name="Chapman S.B."/>
            <person name="Gearin G."/>
            <person name="Goldberg J."/>
            <person name="Griggs A."/>
            <person name="Gujja S."/>
            <person name="Hansen M."/>
            <person name="Heiman D."/>
            <person name="Howarth C."/>
            <person name="Larimer J."/>
            <person name="Lui A."/>
            <person name="MacDonald P.J.P."/>
            <person name="McCowen C."/>
            <person name="Montmayeur A."/>
            <person name="Murphy C."/>
            <person name="Neiman D."/>
            <person name="Pearson M."/>
            <person name="Priest M."/>
            <person name="Roberts A."/>
            <person name="Saif S."/>
            <person name="Shea T."/>
            <person name="Sisk P."/>
            <person name="Stolte C."/>
            <person name="Sykes S."/>
            <person name="Wortman J."/>
            <person name="Nusbaum C."/>
            <person name="Birren B."/>
        </authorList>
    </citation>
    <scope>NUCLEOTIDE SEQUENCE</scope>
    <source>
        <strain evidence="8">ERTm3</strain>
    </source>
</reference>
<dbReference type="HOGENOM" id="CLU_021111_0_0_1"/>
<dbReference type="OrthoDB" id="20524at2759"/>
<dbReference type="GO" id="GO:0007059">
    <property type="term" value="P:chromosome segregation"/>
    <property type="evidence" value="ECO:0007669"/>
    <property type="project" value="TreeGrafter"/>
</dbReference>
<evidence type="ECO:0000259" key="7">
    <source>
        <dbReference type="PROSITE" id="PS50011"/>
    </source>
</evidence>
<dbReference type="InterPro" id="IPR008271">
    <property type="entry name" value="Ser/Thr_kinase_AS"/>
</dbReference>
<evidence type="ECO:0000256" key="6">
    <source>
        <dbReference type="PROSITE-ProRule" id="PRU10141"/>
    </source>
</evidence>
<keyword evidence="4 8" id="KW-0418">Kinase</keyword>
<evidence type="ECO:0000256" key="1">
    <source>
        <dbReference type="ARBA" id="ARBA00022527"/>
    </source>
</evidence>
<dbReference type="Gene3D" id="1.10.510.10">
    <property type="entry name" value="Transferase(Phosphotransferase) domain 1"/>
    <property type="match status" value="1"/>
</dbReference>
<dbReference type="InterPro" id="IPR011009">
    <property type="entry name" value="Kinase-like_dom_sf"/>
</dbReference>
<accession>I3EGJ7</accession>
<evidence type="ECO:0000256" key="5">
    <source>
        <dbReference type="ARBA" id="ARBA00022840"/>
    </source>
</evidence>
<dbReference type="GO" id="GO:0004674">
    <property type="term" value="F:protein serine/threonine kinase activity"/>
    <property type="evidence" value="ECO:0007669"/>
    <property type="project" value="UniProtKB-KW"/>
</dbReference>
<evidence type="ECO:0000256" key="3">
    <source>
        <dbReference type="ARBA" id="ARBA00022741"/>
    </source>
</evidence>
<dbReference type="GO" id="GO:0005524">
    <property type="term" value="F:ATP binding"/>
    <property type="evidence" value="ECO:0007669"/>
    <property type="project" value="UniProtKB-UniRule"/>
</dbReference>
<dbReference type="InParanoid" id="I3EGJ7"/>
<keyword evidence="3 6" id="KW-0547">Nucleotide-binding</keyword>
<dbReference type="VEuPathDB" id="MicrosporidiaDB:NEQG_01788"/>
<dbReference type="Pfam" id="PF00069">
    <property type="entry name" value="Pkinase"/>
    <property type="match status" value="1"/>
</dbReference>
<protein>
    <submittedName>
        <fullName evidence="8">TTK protein kinase</fullName>
    </submittedName>
</protein>
<dbReference type="GO" id="GO:0007094">
    <property type="term" value="P:mitotic spindle assembly checkpoint signaling"/>
    <property type="evidence" value="ECO:0007669"/>
    <property type="project" value="TreeGrafter"/>
</dbReference>
<dbReference type="GO" id="GO:0034501">
    <property type="term" value="P:protein localization to kinetochore"/>
    <property type="evidence" value="ECO:0007669"/>
    <property type="project" value="TreeGrafter"/>
</dbReference>
<evidence type="ECO:0000313" key="8">
    <source>
        <dbReference type="EMBL" id="EIJ88344.1"/>
    </source>
</evidence>
<dbReference type="PANTHER" id="PTHR22974">
    <property type="entry name" value="MIXED LINEAGE PROTEIN KINASE"/>
    <property type="match status" value="1"/>
</dbReference>
<dbReference type="OMA" id="YAHTEIR"/>
<dbReference type="InterPro" id="IPR000719">
    <property type="entry name" value="Prot_kinase_dom"/>
</dbReference>
<organism evidence="8 9">
    <name type="scientific">Nematocida parisii (strain ERTm3)</name>
    <name type="common">Nematode killer fungus</name>
    <dbReference type="NCBI Taxonomy" id="935791"/>
    <lineage>
        <taxon>Eukaryota</taxon>
        <taxon>Fungi</taxon>
        <taxon>Fungi incertae sedis</taxon>
        <taxon>Microsporidia</taxon>
        <taxon>Nematocida</taxon>
    </lineage>
</organism>
<keyword evidence="2" id="KW-0808">Transferase</keyword>
<dbReference type="STRING" id="935791.I3EGJ7"/>
<proteinExistence type="predicted"/>
<dbReference type="SMART" id="SM00220">
    <property type="entry name" value="S_TKc"/>
    <property type="match status" value="1"/>
</dbReference>
<dbReference type="PANTHER" id="PTHR22974:SF21">
    <property type="entry name" value="DUAL SPECIFICITY PROTEIN KINASE TTK"/>
    <property type="match status" value="1"/>
</dbReference>
<dbReference type="Gene3D" id="3.30.200.20">
    <property type="entry name" value="Phosphorylase Kinase, domain 1"/>
    <property type="match status" value="1"/>
</dbReference>
<keyword evidence="5 6" id="KW-0067">ATP-binding</keyword>
<dbReference type="EMBL" id="GL870879">
    <property type="protein sequence ID" value="EIJ88344.1"/>
    <property type="molecule type" value="Genomic_DNA"/>
</dbReference>
<sequence>MERLFHIEDILAYIEEQKRGNASATRQLSMYYEATQKNLEANEKTYSLWEGYIHTLERNGYAHTEIREVYKMLKSKFWRFLQFWQGWFSYESRLPIDQSKRAKVLELAHDILQYKECIGKERIIAWIKERSVGLARESNATKSITYPDTPKSQYTDTVENSIQEIRECAQREKQAFEEYSRSMSGVHAAQESGPILNRDSQYAFRGESRGNPDYSGYIDREAVFGYRDAPDLPPTDGLARRGINENNLYREENGQMQGGAYAYGQSRENARLEYSHERKDRDVEANHSYILDGAPNISMNSEIEMGRGGPVRAMGYPVPLFDQENIFTASGGRVYNPEGPEMYKERSRNDLVAEYNEASEKRKASEQSIDRKKDGNITETGKVFDFKIGTSVVEEKEAQQETAVLTQAAEAAASDKYFNLSAAKKITLNGKKLRILRTIGKGGSAKVYQVLSDKNEVFALKKIKISQDTEDSEVYKSYANEISLLKRLKNRHEIVTLKDSYINKDRIAILMEYGDIDLCRFLEIEKARFPGGYRKSNENYTMVSIWEQMLRAVKCIHEHRIVHRDLKPGNFLFVSGRLKLIDFGISKEIRNDTTNIIREKQIGTINYMSPEAIIEGKTKMGRNSDIWSLGCILYEMYFGESPFMQFKNLVQRMQKLLDPEYTVKLPEQEDGDNNYARISEEIKRCLVREPKERAKIDFLLKNGICSTQQKEEPRALEDICTFNKAELKEFVSKIMDLRHTATTEEGQERIIEKITSLYFND</sequence>
<evidence type="ECO:0000313" key="9">
    <source>
        <dbReference type="Proteomes" id="UP000002872"/>
    </source>
</evidence>